<dbReference type="AlphaFoldDB" id="A2E1K5"/>
<evidence type="ECO:0008006" key="3">
    <source>
        <dbReference type="Google" id="ProtNLM"/>
    </source>
</evidence>
<dbReference type="KEGG" id="tva:4771431"/>
<dbReference type="Proteomes" id="UP000001542">
    <property type="component" value="Unassembled WGS sequence"/>
</dbReference>
<keyword evidence="2" id="KW-1185">Reference proteome</keyword>
<dbReference type="VEuPathDB" id="TrichDB:TVAGG3_0519280"/>
<reference evidence="1" key="1">
    <citation type="submission" date="2006-10" db="EMBL/GenBank/DDBJ databases">
        <authorList>
            <person name="Amadeo P."/>
            <person name="Zhao Q."/>
            <person name="Wortman J."/>
            <person name="Fraser-Liggett C."/>
            <person name="Carlton J."/>
        </authorList>
    </citation>
    <scope>NUCLEOTIDE SEQUENCE</scope>
    <source>
        <strain evidence="1">G3</strain>
    </source>
</reference>
<protein>
    <recommendedName>
        <fullName evidence="3">Ankyrin repeat protein</fullName>
    </recommendedName>
</protein>
<evidence type="ECO:0000313" key="1">
    <source>
        <dbReference type="EMBL" id="EAY13452.1"/>
    </source>
</evidence>
<sequence>MVYSFSLPILLFTWYKDGKTALHYSADKNGNEIVDVLIYIVQVSVKKISIELRFILRPHGQKKNKQTNSFFHIVQKWENKHKFH</sequence>
<accession>A2E1K5</accession>
<organism evidence="1 2">
    <name type="scientific">Trichomonas vaginalis (strain ATCC PRA-98 / G3)</name>
    <dbReference type="NCBI Taxonomy" id="412133"/>
    <lineage>
        <taxon>Eukaryota</taxon>
        <taxon>Metamonada</taxon>
        <taxon>Parabasalia</taxon>
        <taxon>Trichomonadida</taxon>
        <taxon>Trichomonadidae</taxon>
        <taxon>Trichomonas</taxon>
    </lineage>
</organism>
<dbReference type="EMBL" id="DS113285">
    <property type="protein sequence ID" value="EAY13452.1"/>
    <property type="molecule type" value="Genomic_DNA"/>
</dbReference>
<dbReference type="VEuPathDB" id="TrichDB:TVAG_206200"/>
<dbReference type="RefSeq" id="XP_001325675.1">
    <property type="nucleotide sequence ID" value="XM_001325640.1"/>
</dbReference>
<gene>
    <name evidence="1" type="ORF">TVAG_206200</name>
</gene>
<name>A2E1K5_TRIV3</name>
<dbReference type="SMR" id="A2E1K5"/>
<evidence type="ECO:0000313" key="2">
    <source>
        <dbReference type="Proteomes" id="UP000001542"/>
    </source>
</evidence>
<proteinExistence type="predicted"/>
<dbReference type="InParanoid" id="A2E1K5"/>
<reference evidence="1" key="2">
    <citation type="journal article" date="2007" name="Science">
        <title>Draft genome sequence of the sexually transmitted pathogen Trichomonas vaginalis.</title>
        <authorList>
            <person name="Carlton J.M."/>
            <person name="Hirt R.P."/>
            <person name="Silva J.C."/>
            <person name="Delcher A.L."/>
            <person name="Schatz M."/>
            <person name="Zhao Q."/>
            <person name="Wortman J.R."/>
            <person name="Bidwell S.L."/>
            <person name="Alsmark U.C.M."/>
            <person name="Besteiro S."/>
            <person name="Sicheritz-Ponten T."/>
            <person name="Noel C.J."/>
            <person name="Dacks J.B."/>
            <person name="Foster P.G."/>
            <person name="Simillion C."/>
            <person name="Van de Peer Y."/>
            <person name="Miranda-Saavedra D."/>
            <person name="Barton G.J."/>
            <person name="Westrop G.D."/>
            <person name="Mueller S."/>
            <person name="Dessi D."/>
            <person name="Fiori P.L."/>
            <person name="Ren Q."/>
            <person name="Paulsen I."/>
            <person name="Zhang H."/>
            <person name="Bastida-Corcuera F.D."/>
            <person name="Simoes-Barbosa A."/>
            <person name="Brown M.T."/>
            <person name="Hayes R.D."/>
            <person name="Mukherjee M."/>
            <person name="Okumura C.Y."/>
            <person name="Schneider R."/>
            <person name="Smith A.J."/>
            <person name="Vanacova S."/>
            <person name="Villalvazo M."/>
            <person name="Haas B.J."/>
            <person name="Pertea M."/>
            <person name="Feldblyum T.V."/>
            <person name="Utterback T.R."/>
            <person name="Shu C.L."/>
            <person name="Osoegawa K."/>
            <person name="de Jong P.J."/>
            <person name="Hrdy I."/>
            <person name="Horvathova L."/>
            <person name="Zubacova Z."/>
            <person name="Dolezal P."/>
            <person name="Malik S.B."/>
            <person name="Logsdon J.M. Jr."/>
            <person name="Henze K."/>
            <person name="Gupta A."/>
            <person name="Wang C.C."/>
            <person name="Dunne R.L."/>
            <person name="Upcroft J.A."/>
            <person name="Upcroft P."/>
            <person name="White O."/>
            <person name="Salzberg S.L."/>
            <person name="Tang P."/>
            <person name="Chiu C.-H."/>
            <person name="Lee Y.-S."/>
            <person name="Embley T.M."/>
            <person name="Coombs G.H."/>
            <person name="Mottram J.C."/>
            <person name="Tachezy J."/>
            <person name="Fraser-Liggett C.M."/>
            <person name="Johnson P.J."/>
        </authorList>
    </citation>
    <scope>NUCLEOTIDE SEQUENCE [LARGE SCALE GENOMIC DNA]</scope>
    <source>
        <strain evidence="1">G3</strain>
    </source>
</reference>